<dbReference type="EMBL" id="JADINB010000103">
    <property type="protein sequence ID" value="MBO8429201.1"/>
    <property type="molecule type" value="Genomic_DNA"/>
</dbReference>
<evidence type="ECO:0000259" key="6">
    <source>
        <dbReference type="Pfam" id="PF07715"/>
    </source>
</evidence>
<reference evidence="7" key="2">
    <citation type="journal article" date="2021" name="PeerJ">
        <title>Extensive microbial diversity within the chicken gut microbiome revealed by metagenomics and culture.</title>
        <authorList>
            <person name="Gilroy R."/>
            <person name="Ravi A."/>
            <person name="Getino M."/>
            <person name="Pursley I."/>
            <person name="Horton D.L."/>
            <person name="Alikhan N.F."/>
            <person name="Baker D."/>
            <person name="Gharbi K."/>
            <person name="Hall N."/>
            <person name="Watson M."/>
            <person name="Adriaenssens E.M."/>
            <person name="Foster-Nyarko E."/>
            <person name="Jarju S."/>
            <person name="Secka A."/>
            <person name="Antonio M."/>
            <person name="Oren A."/>
            <person name="Chaudhuri R.R."/>
            <person name="La Ragione R."/>
            <person name="Hildebrand F."/>
            <person name="Pallen M.J."/>
        </authorList>
    </citation>
    <scope>NUCLEOTIDE SEQUENCE</scope>
    <source>
        <strain evidence="7">15467</strain>
    </source>
</reference>
<dbReference type="InterPro" id="IPR036942">
    <property type="entry name" value="Beta-barrel_TonB_sf"/>
</dbReference>
<evidence type="ECO:0000256" key="3">
    <source>
        <dbReference type="ARBA" id="ARBA00023237"/>
    </source>
</evidence>
<comment type="subcellular location">
    <subcellularLocation>
        <location evidence="1">Cell outer membrane</location>
    </subcellularLocation>
</comment>
<dbReference type="SUPFAM" id="SSF56935">
    <property type="entry name" value="Porins"/>
    <property type="match status" value="1"/>
</dbReference>
<keyword evidence="3" id="KW-0998">Cell outer membrane</keyword>
<evidence type="ECO:0000256" key="4">
    <source>
        <dbReference type="SAM" id="Coils"/>
    </source>
</evidence>
<name>A0A9D9GXZ8_9BACT</name>
<dbReference type="AlphaFoldDB" id="A0A9D9GXZ8"/>
<dbReference type="Pfam" id="PF07715">
    <property type="entry name" value="Plug"/>
    <property type="match status" value="1"/>
</dbReference>
<keyword evidence="5" id="KW-0732">Signal</keyword>
<evidence type="ECO:0000256" key="5">
    <source>
        <dbReference type="SAM" id="SignalP"/>
    </source>
</evidence>
<evidence type="ECO:0000256" key="2">
    <source>
        <dbReference type="ARBA" id="ARBA00023136"/>
    </source>
</evidence>
<reference evidence="7" key="1">
    <citation type="submission" date="2020-10" db="EMBL/GenBank/DDBJ databases">
        <authorList>
            <person name="Gilroy R."/>
        </authorList>
    </citation>
    <scope>NUCLEOTIDE SEQUENCE</scope>
    <source>
        <strain evidence="7">15467</strain>
    </source>
</reference>
<protein>
    <submittedName>
        <fullName evidence="7">TonB-dependent receptor plug domain-containing protein</fullName>
    </submittedName>
</protein>
<gene>
    <name evidence="7" type="ORF">IAC68_04635</name>
</gene>
<proteinExistence type="predicted"/>
<evidence type="ECO:0000256" key="1">
    <source>
        <dbReference type="ARBA" id="ARBA00004442"/>
    </source>
</evidence>
<sequence length="693" mass="78103">MKKIATLLLFMLVSLAAAAQEIKELRDTLREAVVTAEALKARPAGLTRVDLHQTRQMVTAMGESDVIKYIQTLPGISSGVEGTTSFYVRGGNLGNNVVTLDGVRLYGYGHLLGITTVFPSNIVDNVDFNVGGFDAESSNLLASHIKVSTKEGNFNSVEAEGSISNFIISGYASAPIIKEKLAITASARISPVNLEYNMFESLLEKNNAMFEDVEGSVYDLFAKVSYKPAKNHFISGSVFYSKDDFGYGDYDNGSFDNLGWNNFVANLQWKYSLLDDRLRISASASYNDYSSNQRQEKELEGVYNELIIKSLIKETTANVVADGVLTNNGLLTAKIGARYNGSEFNPGSSRVYGEESSMADINKTRNSLTTIFGQLRYGRDRWHLMAAARYNIFRGDKNGADYKVSKPEISVSGGLMITDWMKLEATYDRLEQFYHTLEGIPLGWSVDMIVPSNGKVEPENSSQIYAGLAFSFNNHTFSIGGYTKDLDNIIYFEKASEFFSSAASRWSDFIQTGKGTSYGIETLYEKRGERLNYKIAYTYSKTDRTFDGVNRGETFLAKYDRPHVLNVTGDYVFRRNERNEMGVNLQFTYQSGNMETVKSGTYIAHLPGWEYDIEVDWYSGKINNYRMPAYTRLDIGWWGTFYGKKLTHTVKAGIYNVFNRHNHFSLYYDNDERDWKQVYLFPIMPSLSYTISF</sequence>
<keyword evidence="7" id="KW-0675">Receptor</keyword>
<keyword evidence="4" id="KW-0175">Coiled coil</keyword>
<accession>A0A9D9GXZ8</accession>
<feature type="coiled-coil region" evidence="4">
    <location>
        <begin position="15"/>
        <end position="42"/>
    </location>
</feature>
<feature type="signal peptide" evidence="5">
    <location>
        <begin position="1"/>
        <end position="19"/>
    </location>
</feature>
<feature type="domain" description="TonB-dependent receptor plug" evidence="6">
    <location>
        <begin position="54"/>
        <end position="135"/>
    </location>
</feature>
<evidence type="ECO:0000313" key="7">
    <source>
        <dbReference type="EMBL" id="MBO8429201.1"/>
    </source>
</evidence>
<evidence type="ECO:0000313" key="8">
    <source>
        <dbReference type="Proteomes" id="UP000823635"/>
    </source>
</evidence>
<feature type="chain" id="PRO_5038583071" evidence="5">
    <location>
        <begin position="20"/>
        <end position="693"/>
    </location>
</feature>
<comment type="caution">
    <text evidence="7">The sequence shown here is derived from an EMBL/GenBank/DDBJ whole genome shotgun (WGS) entry which is preliminary data.</text>
</comment>
<organism evidence="7 8">
    <name type="scientific">Candidatus Egerieousia excrementavium</name>
    <dbReference type="NCBI Taxonomy" id="2840778"/>
    <lineage>
        <taxon>Bacteria</taxon>
        <taxon>Pseudomonadati</taxon>
        <taxon>Bacteroidota</taxon>
        <taxon>Bacteroidia</taxon>
        <taxon>Bacteroidales</taxon>
        <taxon>Candidatus Egerieousia</taxon>
    </lineage>
</organism>
<dbReference type="Proteomes" id="UP000823635">
    <property type="component" value="Unassembled WGS sequence"/>
</dbReference>
<dbReference type="InterPro" id="IPR012910">
    <property type="entry name" value="Plug_dom"/>
</dbReference>
<dbReference type="GO" id="GO:0009279">
    <property type="term" value="C:cell outer membrane"/>
    <property type="evidence" value="ECO:0007669"/>
    <property type="project" value="UniProtKB-SubCell"/>
</dbReference>
<dbReference type="Gene3D" id="2.40.170.20">
    <property type="entry name" value="TonB-dependent receptor, beta-barrel domain"/>
    <property type="match status" value="1"/>
</dbReference>
<keyword evidence="2" id="KW-0472">Membrane</keyword>